<protein>
    <submittedName>
        <fullName evidence="2">Uncharacterized protein</fullName>
    </submittedName>
</protein>
<accession>A0A1Y2L1W1</accession>
<reference evidence="2 3" key="1">
    <citation type="submission" date="2014-03" db="EMBL/GenBank/DDBJ databases">
        <title>The draft genome sequence of Thalassospira mesophila JCM 18969.</title>
        <authorList>
            <person name="Lai Q."/>
            <person name="Shao Z."/>
        </authorList>
    </citation>
    <scope>NUCLEOTIDE SEQUENCE [LARGE SCALE GENOMIC DNA]</scope>
    <source>
        <strain evidence="2 3">JCM 18969</strain>
    </source>
</reference>
<keyword evidence="3" id="KW-1185">Reference proteome</keyword>
<gene>
    <name evidence="2" type="ORF">TMES_05245</name>
</gene>
<evidence type="ECO:0000256" key="1">
    <source>
        <dbReference type="SAM" id="MobiDB-lite"/>
    </source>
</evidence>
<dbReference type="Proteomes" id="UP000193391">
    <property type="component" value="Unassembled WGS sequence"/>
</dbReference>
<evidence type="ECO:0000313" key="3">
    <source>
        <dbReference type="Proteomes" id="UP000193391"/>
    </source>
</evidence>
<evidence type="ECO:0000313" key="2">
    <source>
        <dbReference type="EMBL" id="OSQ39451.1"/>
    </source>
</evidence>
<feature type="region of interest" description="Disordered" evidence="1">
    <location>
        <begin position="27"/>
        <end position="67"/>
    </location>
</feature>
<comment type="caution">
    <text evidence="2">The sequence shown here is derived from an EMBL/GenBank/DDBJ whole genome shotgun (WGS) entry which is preliminary data.</text>
</comment>
<proteinExistence type="predicted"/>
<dbReference type="OrthoDB" id="7363294at2"/>
<sequence>MQIGGYGAASVPNPMQIQQAVAPIAETGGNDLQAPPGQRVEQAAQAEEALSKPLESTGRGQIVDITA</sequence>
<dbReference type="RefSeq" id="WP_085580231.1">
    <property type="nucleotide sequence ID" value="NZ_JFKA01000002.1"/>
</dbReference>
<name>A0A1Y2L1W1_9PROT</name>
<organism evidence="2 3">
    <name type="scientific">Thalassospira mesophila</name>
    <dbReference type="NCBI Taxonomy" id="1293891"/>
    <lineage>
        <taxon>Bacteria</taxon>
        <taxon>Pseudomonadati</taxon>
        <taxon>Pseudomonadota</taxon>
        <taxon>Alphaproteobacteria</taxon>
        <taxon>Rhodospirillales</taxon>
        <taxon>Thalassospiraceae</taxon>
        <taxon>Thalassospira</taxon>
    </lineage>
</organism>
<dbReference type="AlphaFoldDB" id="A0A1Y2L1W1"/>
<dbReference type="EMBL" id="JFKA01000002">
    <property type="protein sequence ID" value="OSQ39451.1"/>
    <property type="molecule type" value="Genomic_DNA"/>
</dbReference>